<comment type="caution">
    <text evidence="7">The sequence shown here is derived from an EMBL/GenBank/DDBJ whole genome shotgun (WGS) entry which is preliminary data.</text>
</comment>
<dbReference type="NCBIfam" id="TIGR02937">
    <property type="entry name" value="sigma70-ECF"/>
    <property type="match status" value="1"/>
</dbReference>
<evidence type="ECO:0000256" key="3">
    <source>
        <dbReference type="ARBA" id="ARBA00023082"/>
    </source>
</evidence>
<evidence type="ECO:0000313" key="8">
    <source>
        <dbReference type="Proteomes" id="UP000661607"/>
    </source>
</evidence>
<keyword evidence="3" id="KW-0731">Sigma factor</keyword>
<dbReference type="InterPro" id="IPR014284">
    <property type="entry name" value="RNA_pol_sigma-70_dom"/>
</dbReference>
<keyword evidence="4" id="KW-0804">Transcription</keyword>
<evidence type="ECO:0000259" key="5">
    <source>
        <dbReference type="Pfam" id="PF04542"/>
    </source>
</evidence>
<gene>
    <name evidence="7" type="ORF">H4W81_002738</name>
</gene>
<dbReference type="CDD" id="cd06171">
    <property type="entry name" value="Sigma70_r4"/>
    <property type="match status" value="1"/>
</dbReference>
<name>A0ABR9KD79_9ACTN</name>
<proteinExistence type="inferred from homology"/>
<keyword evidence="8" id="KW-1185">Reference proteome</keyword>
<dbReference type="SUPFAM" id="SSF88946">
    <property type="entry name" value="Sigma2 domain of RNA polymerase sigma factors"/>
    <property type="match status" value="1"/>
</dbReference>
<comment type="similarity">
    <text evidence="1">Belongs to the sigma-70 factor family. ECF subfamily.</text>
</comment>
<dbReference type="Pfam" id="PF04542">
    <property type="entry name" value="Sigma70_r2"/>
    <property type="match status" value="1"/>
</dbReference>
<dbReference type="RefSeq" id="WP_318781719.1">
    <property type="nucleotide sequence ID" value="NZ_BAAASY010000027.1"/>
</dbReference>
<evidence type="ECO:0000256" key="2">
    <source>
        <dbReference type="ARBA" id="ARBA00023015"/>
    </source>
</evidence>
<dbReference type="SUPFAM" id="SSF88659">
    <property type="entry name" value="Sigma3 and sigma4 domains of RNA polymerase sigma factors"/>
    <property type="match status" value="1"/>
</dbReference>
<organism evidence="7 8">
    <name type="scientific">Nonomuraea africana</name>
    <dbReference type="NCBI Taxonomy" id="46171"/>
    <lineage>
        <taxon>Bacteria</taxon>
        <taxon>Bacillati</taxon>
        <taxon>Actinomycetota</taxon>
        <taxon>Actinomycetes</taxon>
        <taxon>Streptosporangiales</taxon>
        <taxon>Streptosporangiaceae</taxon>
        <taxon>Nonomuraea</taxon>
    </lineage>
</organism>
<dbReference type="PANTHER" id="PTHR43133">
    <property type="entry name" value="RNA POLYMERASE ECF-TYPE SIGMA FACTO"/>
    <property type="match status" value="1"/>
</dbReference>
<accession>A0ABR9KD79</accession>
<evidence type="ECO:0000313" key="7">
    <source>
        <dbReference type="EMBL" id="MBE1559959.1"/>
    </source>
</evidence>
<keyword evidence="2" id="KW-0805">Transcription regulation</keyword>
<dbReference type="InterPro" id="IPR013325">
    <property type="entry name" value="RNA_pol_sigma_r2"/>
</dbReference>
<feature type="domain" description="RNA polymerase sigma-70 region 2" evidence="5">
    <location>
        <begin position="10"/>
        <end position="73"/>
    </location>
</feature>
<dbReference type="InterPro" id="IPR036388">
    <property type="entry name" value="WH-like_DNA-bd_sf"/>
</dbReference>
<feature type="domain" description="RNA polymerase sigma factor 70 region 4 type 2" evidence="6">
    <location>
        <begin position="102"/>
        <end position="154"/>
    </location>
</feature>
<dbReference type="Gene3D" id="1.10.10.10">
    <property type="entry name" value="Winged helix-like DNA-binding domain superfamily/Winged helix DNA-binding domain"/>
    <property type="match status" value="1"/>
</dbReference>
<dbReference type="Proteomes" id="UP000661607">
    <property type="component" value="Unassembled WGS sequence"/>
</dbReference>
<evidence type="ECO:0000256" key="4">
    <source>
        <dbReference type="ARBA" id="ARBA00023163"/>
    </source>
</evidence>
<dbReference type="InterPro" id="IPR039425">
    <property type="entry name" value="RNA_pol_sigma-70-like"/>
</dbReference>
<dbReference type="InterPro" id="IPR007627">
    <property type="entry name" value="RNA_pol_sigma70_r2"/>
</dbReference>
<evidence type="ECO:0000256" key="1">
    <source>
        <dbReference type="ARBA" id="ARBA00010641"/>
    </source>
</evidence>
<dbReference type="InterPro" id="IPR013249">
    <property type="entry name" value="RNA_pol_sigma70_r4_t2"/>
</dbReference>
<dbReference type="Pfam" id="PF08281">
    <property type="entry name" value="Sigma70_r4_2"/>
    <property type="match status" value="1"/>
</dbReference>
<evidence type="ECO:0000259" key="6">
    <source>
        <dbReference type="Pfam" id="PF08281"/>
    </source>
</evidence>
<dbReference type="PANTHER" id="PTHR43133:SF25">
    <property type="entry name" value="RNA POLYMERASE SIGMA FACTOR RFAY-RELATED"/>
    <property type="match status" value="1"/>
</dbReference>
<dbReference type="Gene3D" id="1.10.1740.10">
    <property type="match status" value="1"/>
</dbReference>
<reference evidence="7 8" key="1">
    <citation type="submission" date="2020-10" db="EMBL/GenBank/DDBJ databases">
        <title>Sequencing the genomes of 1000 actinobacteria strains.</title>
        <authorList>
            <person name="Klenk H.-P."/>
        </authorList>
    </citation>
    <scope>NUCLEOTIDE SEQUENCE [LARGE SCALE GENOMIC DNA]</scope>
    <source>
        <strain evidence="7 8">DSM 43748</strain>
    </source>
</reference>
<dbReference type="InterPro" id="IPR013324">
    <property type="entry name" value="RNA_pol_sigma_r3/r4-like"/>
</dbReference>
<dbReference type="EMBL" id="JADBEF010000001">
    <property type="protein sequence ID" value="MBE1559959.1"/>
    <property type="molecule type" value="Genomic_DNA"/>
</dbReference>
<sequence length="176" mass="19732">MLNQEEFAALFDACHPRVYAYAVSRCGRRLAEEVVSETFVVAWRRQDDIPAKNALPWLLGVARNVIREVYREELRRAALDDALQGWADEIGPDVAEEVAERAAVLRALATLSDEDKEVLMLVSWHGLTSVEAAKVVGSSRSAFFVRLHRARRRLEAAMDGVTAVRGQRALVSEEEQ</sequence>
<protein>
    <submittedName>
        <fullName evidence="7">RNA polymerase sigma-70 factor (ECF subfamily)</fullName>
    </submittedName>
</protein>